<comment type="caution">
    <text evidence="1">The sequence shown here is derived from an EMBL/GenBank/DDBJ whole genome shotgun (WGS) entry which is preliminary data.</text>
</comment>
<dbReference type="AlphaFoldDB" id="A0AAD4T5A4"/>
<dbReference type="InterPro" id="IPR044661">
    <property type="entry name" value="MED15a/b/c-like"/>
</dbReference>
<accession>A0AAD4T5A4</accession>
<dbReference type="Proteomes" id="UP001202328">
    <property type="component" value="Unassembled WGS sequence"/>
</dbReference>
<dbReference type="GO" id="GO:0003713">
    <property type="term" value="F:transcription coactivator activity"/>
    <property type="evidence" value="ECO:0007669"/>
    <property type="project" value="InterPro"/>
</dbReference>
<gene>
    <name evidence="1" type="ORF">MKW98_009092</name>
</gene>
<keyword evidence="2" id="KW-1185">Reference proteome</keyword>
<organism evidence="1 2">
    <name type="scientific">Papaver atlanticum</name>
    <dbReference type="NCBI Taxonomy" id="357466"/>
    <lineage>
        <taxon>Eukaryota</taxon>
        <taxon>Viridiplantae</taxon>
        <taxon>Streptophyta</taxon>
        <taxon>Embryophyta</taxon>
        <taxon>Tracheophyta</taxon>
        <taxon>Spermatophyta</taxon>
        <taxon>Magnoliopsida</taxon>
        <taxon>Ranunculales</taxon>
        <taxon>Papaveraceae</taxon>
        <taxon>Papaveroideae</taxon>
        <taxon>Papaver</taxon>
    </lineage>
</organism>
<dbReference type="EMBL" id="JAJJMB010004763">
    <property type="protein sequence ID" value="KAI3941882.1"/>
    <property type="molecule type" value="Genomic_DNA"/>
</dbReference>
<protein>
    <submittedName>
        <fullName evidence="1">Uncharacterized protein</fullName>
    </submittedName>
</protein>
<evidence type="ECO:0000313" key="2">
    <source>
        <dbReference type="Proteomes" id="UP001202328"/>
    </source>
</evidence>
<reference evidence="1" key="1">
    <citation type="submission" date="2022-04" db="EMBL/GenBank/DDBJ databases">
        <title>A functionally conserved STORR gene fusion in Papaver species that diverged 16.8 million years ago.</title>
        <authorList>
            <person name="Catania T."/>
        </authorList>
    </citation>
    <scope>NUCLEOTIDE SEQUENCE</scope>
    <source>
        <strain evidence="1">S-188037</strain>
    </source>
</reference>
<dbReference type="PANTHER" id="PTHR33137">
    <property type="entry name" value="MEDIATOR OF RNA POLYMERASE II TRANSCRIPTION SUBUNIT 15A-RELATED"/>
    <property type="match status" value="1"/>
</dbReference>
<proteinExistence type="predicted"/>
<name>A0AAD4T5A4_9MAGN</name>
<dbReference type="PANTHER" id="PTHR33137:SF4">
    <property type="entry name" value="MEDIATOR OF RNA POLYMERASE II TRANSCRIPTION SUBUNIT 15A-RELATED"/>
    <property type="match status" value="1"/>
</dbReference>
<dbReference type="GO" id="GO:0031490">
    <property type="term" value="F:chromatin DNA binding"/>
    <property type="evidence" value="ECO:0007669"/>
    <property type="project" value="InterPro"/>
</dbReference>
<evidence type="ECO:0000313" key="1">
    <source>
        <dbReference type="EMBL" id="KAI3941882.1"/>
    </source>
</evidence>
<sequence length="559" mass="63474">MSLRDTSMGGEQSEILKRIDFMIEMYIPRLDIMLGWLRSKIQQLPVSSENFTSQPKPEQIECLHNYVKILEKERSSLQISQFHCQYSMDEVIRWEKRLVGEMNMPNLMAAFQSPGDQRSLLQIPQLKAGTPLQSTNLPSSALSTPLASSDLPASVDTMSSRGTSIGEQTEITNKFNIIKEVYIPLLDEMLGRWGCRIQQLPISSENLPSQVRYNHVWLCSFFFFSSGIVFCCMTIDSILQLKPDEIGYIQKYKTDLEFARYSLQMSLGPRGSMDDVIRWEKKIVGYLNLRNVMAAVQLPGDLLSQLQIPRMKQHYSNQNNSEKSVSTMTHIERLVKAVERSSPKTLSAAVDDIRSVVSMTDVFAGSHPSKGGARSFFHENLAFTTRGHVERRNFKVIKYVDEKKLKLCYSVESSSRLEVNYVLLEEVGQINHVLINTKLSISDKSITLASGAGEDVEGMIVNCTFSPISRSSSTEKFPALPMWFLIPANYPLCTPVLLDCLHDSQSHSYEYEYLLTDAKNKFHQSLRWIPDLTLKGMAESWDSCADAAFSEHARRMAKY</sequence>